<keyword evidence="4 5" id="KW-0472">Membrane</keyword>
<dbReference type="BioCyc" id="PSP1104324:GJSN-2579-MONOMER"/>
<evidence type="ECO:0000256" key="3">
    <source>
        <dbReference type="ARBA" id="ARBA00022989"/>
    </source>
</evidence>
<feature type="domain" description="Sodium/calcium exchanger membrane region" evidence="6">
    <location>
        <begin position="197"/>
        <end position="331"/>
    </location>
</feature>
<proteinExistence type="predicted"/>
<dbReference type="KEGG" id="pyr:P186_2635"/>
<feature type="transmembrane region" description="Helical" evidence="5">
    <location>
        <begin position="231"/>
        <end position="254"/>
    </location>
</feature>
<evidence type="ECO:0000256" key="5">
    <source>
        <dbReference type="SAM" id="Phobius"/>
    </source>
</evidence>
<dbReference type="eggNOG" id="arCOG02881">
    <property type="taxonomic scope" value="Archaea"/>
</dbReference>
<dbReference type="AlphaFoldDB" id="G7VDP0"/>
<feature type="transmembrane region" description="Helical" evidence="5">
    <location>
        <begin position="65"/>
        <end position="84"/>
    </location>
</feature>
<feature type="transmembrane region" description="Helical" evidence="5">
    <location>
        <begin position="20"/>
        <end position="44"/>
    </location>
</feature>
<feature type="transmembrane region" description="Helical" evidence="5">
    <location>
        <begin position="197"/>
        <end position="219"/>
    </location>
</feature>
<feature type="domain" description="Sodium/calcium exchanger membrane region" evidence="6">
    <location>
        <begin position="30"/>
        <end position="177"/>
    </location>
</feature>
<evidence type="ECO:0000313" key="7">
    <source>
        <dbReference type="EMBL" id="AET34019.1"/>
    </source>
</evidence>
<keyword evidence="2 5" id="KW-0812">Transmembrane</keyword>
<dbReference type="EMBL" id="CP003098">
    <property type="protein sequence ID" value="AET34019.1"/>
    <property type="molecule type" value="Genomic_DNA"/>
</dbReference>
<dbReference type="InterPro" id="IPR044880">
    <property type="entry name" value="NCX_ion-bd_dom_sf"/>
</dbReference>
<dbReference type="STRING" id="1104324.P186_2635"/>
<feature type="transmembrane region" description="Helical" evidence="5">
    <location>
        <begin position="308"/>
        <end position="330"/>
    </location>
</feature>
<comment type="subcellular location">
    <subcellularLocation>
        <location evidence="1">Membrane</location>
        <topology evidence="1">Multi-pass membrane protein</topology>
    </subcellularLocation>
</comment>
<evidence type="ECO:0000256" key="1">
    <source>
        <dbReference type="ARBA" id="ARBA00004141"/>
    </source>
</evidence>
<organism evidence="7 8">
    <name type="scientific">Pyrobaculum ferrireducens</name>
    <dbReference type="NCBI Taxonomy" id="1104324"/>
    <lineage>
        <taxon>Archaea</taxon>
        <taxon>Thermoproteota</taxon>
        <taxon>Thermoprotei</taxon>
        <taxon>Thermoproteales</taxon>
        <taxon>Thermoproteaceae</taxon>
        <taxon>Pyrobaculum</taxon>
    </lineage>
</organism>
<name>G7VDP0_9CREN</name>
<dbReference type="GO" id="GO:0055085">
    <property type="term" value="P:transmembrane transport"/>
    <property type="evidence" value="ECO:0007669"/>
    <property type="project" value="InterPro"/>
</dbReference>
<accession>G7VDP0</accession>
<evidence type="ECO:0000256" key="4">
    <source>
        <dbReference type="ARBA" id="ARBA00023136"/>
    </source>
</evidence>
<protein>
    <submittedName>
        <fullName evidence="7">Sodium/calcium exchanger membrane region</fullName>
    </submittedName>
</protein>
<reference evidence="7 8" key="1">
    <citation type="journal article" date="2012" name="J. Bacteriol.">
        <title>Complete genome sequence of strain 1860, a crenarchaeon of the genus pyrobaculum able to grow with various electron acceptors.</title>
        <authorList>
            <person name="Mardanov A.V."/>
            <person name="Gumerov V.M."/>
            <person name="Slobodkina G.B."/>
            <person name="Beletsky A.V."/>
            <person name="Bonch-Osmolovskaya E.A."/>
            <person name="Ravin N.V."/>
            <person name="Skryabin K.G."/>
        </authorList>
    </citation>
    <scope>NUCLEOTIDE SEQUENCE [LARGE SCALE GENOMIC DNA]</scope>
    <source>
        <strain evidence="7 8">1860</strain>
    </source>
</reference>
<dbReference type="Gene3D" id="1.20.1420.30">
    <property type="entry name" value="NCX, central ion-binding region"/>
    <property type="match status" value="1"/>
</dbReference>
<dbReference type="GO" id="GO:0016020">
    <property type="term" value="C:membrane"/>
    <property type="evidence" value="ECO:0007669"/>
    <property type="project" value="UniProtKB-SubCell"/>
</dbReference>
<dbReference type="Pfam" id="PF01699">
    <property type="entry name" value="Na_Ca_ex"/>
    <property type="match status" value="2"/>
</dbReference>
<keyword evidence="3 5" id="KW-1133">Transmembrane helix</keyword>
<dbReference type="HOGENOM" id="CLU_072251_0_0_2"/>
<dbReference type="Proteomes" id="UP000005867">
    <property type="component" value="Chromosome"/>
</dbReference>
<evidence type="ECO:0000256" key="2">
    <source>
        <dbReference type="ARBA" id="ARBA00022692"/>
    </source>
</evidence>
<gene>
    <name evidence="7" type="ORF">P186_2635</name>
</gene>
<dbReference type="InterPro" id="IPR004837">
    <property type="entry name" value="NaCa_Exmemb"/>
</dbReference>
<feature type="transmembrane region" description="Helical" evidence="5">
    <location>
        <begin position="96"/>
        <end position="121"/>
    </location>
</feature>
<sequence length="339" mass="36671">MSILEKFKTFILTSRMSNTSIFAMAGPLGVLIGVVLVFLSGVLIEQLVHYISWRYQRAKSGVAAIFAPLITSAPELAVFTVAILQGELEVAWGSIVAQPFMAATIIYPVVLLTTFSAWVAGKRRNKIPHVTRDIAVPLIAFTLPLLPILFLHPEKYGVIGRAYGVLLLVLYVIYAKYMLREEEVEEPEGGLWLKNSLLQTFVAILSIATGAEFLVAGIVELGVTLGVDKTALAVIIIPIASVIPESIVGLIFLFKGQDNEGVSAMIGEKALYGTFYPGVAMALGVYTLGEAAALALLLAIVVSIIEIIIVWRFGYFGLSAPVGLLAYVYYISRFLTGVI</sequence>
<feature type="transmembrane region" description="Helical" evidence="5">
    <location>
        <begin position="275"/>
        <end position="302"/>
    </location>
</feature>
<keyword evidence="8" id="KW-1185">Reference proteome</keyword>
<evidence type="ECO:0000313" key="8">
    <source>
        <dbReference type="Proteomes" id="UP000005867"/>
    </source>
</evidence>
<evidence type="ECO:0000259" key="6">
    <source>
        <dbReference type="Pfam" id="PF01699"/>
    </source>
</evidence>
<feature type="transmembrane region" description="Helical" evidence="5">
    <location>
        <begin position="133"/>
        <end position="152"/>
    </location>
</feature>